<sequence length="135" mass="14504">MNPLRRILLGAGQLPAPLRDALEAEKLVLLAEGLPGSITYRHYRAPGQRSNWRKEAVTGAIAVTAIRLVVWAGRGKNIDVPLSGPFLAAIDVGLESPDQVRFAYDAGKFSPVRSGTVEVRLRTPRAADVVALLAP</sequence>
<dbReference type="EMBL" id="MBLM01000160">
    <property type="protein sequence ID" value="OHV29683.1"/>
    <property type="molecule type" value="Genomic_DNA"/>
</dbReference>
<dbReference type="AlphaFoldDB" id="A0A1S1Q450"/>
<comment type="caution">
    <text evidence="1">The sequence shown here is derived from an EMBL/GenBank/DDBJ whole genome shotgun (WGS) entry which is preliminary data.</text>
</comment>
<dbReference type="Proteomes" id="UP000179627">
    <property type="component" value="Unassembled WGS sequence"/>
</dbReference>
<evidence type="ECO:0000313" key="2">
    <source>
        <dbReference type="Proteomes" id="UP000179627"/>
    </source>
</evidence>
<protein>
    <submittedName>
        <fullName evidence="1">Uncharacterized protein</fullName>
    </submittedName>
</protein>
<organism evidence="1 2">
    <name type="scientific">Parafrankia colletiae</name>
    <dbReference type="NCBI Taxonomy" id="573497"/>
    <lineage>
        <taxon>Bacteria</taxon>
        <taxon>Bacillati</taxon>
        <taxon>Actinomycetota</taxon>
        <taxon>Actinomycetes</taxon>
        <taxon>Frankiales</taxon>
        <taxon>Frankiaceae</taxon>
        <taxon>Parafrankia</taxon>
    </lineage>
</organism>
<proteinExistence type="predicted"/>
<keyword evidence="2" id="KW-1185">Reference proteome</keyword>
<dbReference type="OrthoDB" id="3575994at2"/>
<evidence type="ECO:0000313" key="1">
    <source>
        <dbReference type="EMBL" id="OHV29683.1"/>
    </source>
</evidence>
<accession>A0A1S1Q450</accession>
<name>A0A1S1Q450_9ACTN</name>
<gene>
    <name evidence="1" type="ORF">CC117_28825</name>
</gene>
<reference evidence="2" key="1">
    <citation type="submission" date="2016-07" db="EMBL/GenBank/DDBJ databases">
        <title>Sequence Frankia sp. strain CcI1.17.</title>
        <authorList>
            <person name="Ghodhbane-Gtari F."/>
            <person name="Swanson E."/>
            <person name="Gueddou A."/>
            <person name="Morris K."/>
            <person name="Hezbri K."/>
            <person name="Ktari A."/>
            <person name="Nouioui I."/>
            <person name="Abebe-Akele F."/>
            <person name="Simpson S."/>
            <person name="Thomas K."/>
            <person name="Gtari M."/>
            <person name="Tisa L.S."/>
            <person name="Hurst S."/>
        </authorList>
    </citation>
    <scope>NUCLEOTIDE SEQUENCE [LARGE SCALE GENOMIC DNA]</scope>
    <source>
        <strain evidence="2">Cc1.17</strain>
    </source>
</reference>
<dbReference type="RefSeq" id="WP_071090321.1">
    <property type="nucleotide sequence ID" value="NZ_MBLM01000160.1"/>
</dbReference>